<dbReference type="Proteomes" id="UP000218785">
    <property type="component" value="Plasmid plasmid3"/>
</dbReference>
<evidence type="ECO:0000313" key="2">
    <source>
        <dbReference type="EMBL" id="BAZ03285.1"/>
    </source>
</evidence>
<dbReference type="EMBL" id="AP018251">
    <property type="protein sequence ID" value="BAZ03285.1"/>
    <property type="molecule type" value="Genomic_DNA"/>
</dbReference>
<evidence type="ECO:0000313" key="3">
    <source>
        <dbReference type="Proteomes" id="UP000218785"/>
    </source>
</evidence>
<keyword evidence="2" id="KW-0614">Plasmid</keyword>
<dbReference type="KEGG" id="ttq:NIES37_72980"/>
<proteinExistence type="predicted"/>
<name>A0A1Z4NC66_9CYAN</name>
<gene>
    <name evidence="2" type="ORF">NIES37_72980</name>
</gene>
<dbReference type="SUPFAM" id="SSF53067">
    <property type="entry name" value="Actin-like ATPase domain"/>
    <property type="match status" value="1"/>
</dbReference>
<evidence type="ECO:0000259" key="1">
    <source>
        <dbReference type="Pfam" id="PF17989"/>
    </source>
</evidence>
<organism evidence="2 3">
    <name type="scientific">Tolypothrix tenuis PCC 7101</name>
    <dbReference type="NCBI Taxonomy" id="231146"/>
    <lineage>
        <taxon>Bacteria</taxon>
        <taxon>Bacillati</taxon>
        <taxon>Cyanobacteriota</taxon>
        <taxon>Cyanophyceae</taxon>
        <taxon>Nostocales</taxon>
        <taxon>Tolypothrichaceae</taxon>
        <taxon>Tolypothrix</taxon>
    </lineage>
</organism>
<protein>
    <recommendedName>
        <fullName evidence="1">Actin-like protein N-terminal domain-containing protein</fullName>
    </recommendedName>
</protein>
<accession>A0A1Z4NC66</accession>
<dbReference type="InterPro" id="IPR043129">
    <property type="entry name" value="ATPase_NBD"/>
</dbReference>
<dbReference type="Pfam" id="PF17989">
    <property type="entry name" value="ALP_N"/>
    <property type="match status" value="1"/>
</dbReference>
<geneLocation type="plasmid" evidence="3">
    <name>Plasmid3 dna</name>
</geneLocation>
<dbReference type="AlphaFoldDB" id="A0A1Z4NC66"/>
<feature type="domain" description="Actin-like protein N-terminal" evidence="1">
    <location>
        <begin position="23"/>
        <end position="180"/>
    </location>
</feature>
<sequence>MIAPFPKLAETPQTTPAIAVGDDSGAGLKKLCLGNGTTQTRVRTPSKVLEIKEELHDVLTSNEGGHFFYHSGDRQDLVGREFLTGTLAAWKAPSTHIKLSDDPALKAEYGLHTLLGALATLPYRPEWNLHLVLSIHNVKVFKNLLTEKTSGSHTVSFNGKNTPVSQVNLNVSLVVPEGAGSYSYCVCAKPEPLIDRSAHAIAVDFGTSTVIPTVFAPGGSIIHRQVLAVGGCIDLLDAIAADPELVQFLGTGKAGSIEIIRQGIESHSFQYGTRNFNFRHIYARHLKPWLADRLRLALKEVEEWRDAAQSFVAWGGGVEMPGVASMLQREGITPVAEGCWANAIGLQRMAFARMQRGK</sequence>
<dbReference type="RefSeq" id="WP_096585546.1">
    <property type="nucleotide sequence ID" value="NZ_CAWNJS010000004.1"/>
</dbReference>
<reference evidence="2 3" key="1">
    <citation type="submission" date="2017-06" db="EMBL/GenBank/DDBJ databases">
        <title>Genome sequencing of cyanobaciteial culture collection at National Institute for Environmental Studies (NIES).</title>
        <authorList>
            <person name="Hirose Y."/>
            <person name="Shimura Y."/>
            <person name="Fujisawa T."/>
            <person name="Nakamura Y."/>
            <person name="Kawachi M."/>
        </authorList>
    </citation>
    <scope>NUCLEOTIDE SEQUENCE [LARGE SCALE GENOMIC DNA]</scope>
    <source>
        <strain evidence="2 3">NIES-37</strain>
        <plasmid evidence="3">Plasmid3 dna</plasmid>
    </source>
</reference>
<dbReference type="InterPro" id="IPR040607">
    <property type="entry name" value="ALP_N"/>
</dbReference>
<keyword evidence="3" id="KW-1185">Reference proteome</keyword>
<dbReference type="CDD" id="cd10227">
    <property type="entry name" value="ASKHA_NBD_ParM-like"/>
    <property type="match status" value="1"/>
</dbReference>